<dbReference type="OrthoDB" id="5432446at2"/>
<sequence>MIKNTVFAAPDFSREREPEMRTGGMAAIFRQQPDLWGLFFMLAVANFHIITGNFGHSLPLIFLPDAVLSGQWYRLLTYPFVHISWYHMLLDAGAFFLLYTGLKETRIPVKLLYVGVCSAFSLLFAICCSPMIGTLGLCGLSGIAHGLMAISALEMTGEPEHYHAGLISLLAVTGKSLYEIISGNVLFGFLQLGLCGTPMAACHFGGVIGGVLIFGMMGKREN</sequence>
<feature type="transmembrane region" description="Helical" evidence="5">
    <location>
        <begin position="111"/>
        <end position="132"/>
    </location>
</feature>
<evidence type="ECO:0000256" key="3">
    <source>
        <dbReference type="ARBA" id="ARBA00022989"/>
    </source>
</evidence>
<comment type="subcellular location">
    <subcellularLocation>
        <location evidence="1">Membrane</location>
        <topology evidence="1">Multi-pass membrane protein</topology>
    </subcellularLocation>
</comment>
<dbReference type="InterPro" id="IPR035952">
    <property type="entry name" value="Rhomboid-like_sf"/>
</dbReference>
<evidence type="ECO:0000256" key="2">
    <source>
        <dbReference type="ARBA" id="ARBA00022692"/>
    </source>
</evidence>
<dbReference type="GO" id="GO:0016020">
    <property type="term" value="C:membrane"/>
    <property type="evidence" value="ECO:0007669"/>
    <property type="project" value="UniProtKB-SubCell"/>
</dbReference>
<dbReference type="RefSeq" id="WP_124329592.1">
    <property type="nucleotide sequence ID" value="NZ_BEXT01000001.1"/>
</dbReference>
<feature type="transmembrane region" description="Helical" evidence="5">
    <location>
        <begin position="185"/>
        <end position="214"/>
    </location>
</feature>
<keyword evidence="2 5" id="KW-0812">Transmembrane</keyword>
<comment type="caution">
    <text evidence="7">The sequence shown here is derived from an EMBL/GenBank/DDBJ whole genome shotgun (WGS) entry which is preliminary data.</text>
</comment>
<dbReference type="Pfam" id="PF01694">
    <property type="entry name" value="Rhomboid"/>
    <property type="match status" value="1"/>
</dbReference>
<organism evidence="7 8">
    <name type="scientific">Desulfonema ishimotonii</name>
    <dbReference type="NCBI Taxonomy" id="45657"/>
    <lineage>
        <taxon>Bacteria</taxon>
        <taxon>Pseudomonadati</taxon>
        <taxon>Thermodesulfobacteriota</taxon>
        <taxon>Desulfobacteria</taxon>
        <taxon>Desulfobacterales</taxon>
        <taxon>Desulfococcaceae</taxon>
        <taxon>Desulfonema</taxon>
    </lineage>
</organism>
<proteinExistence type="predicted"/>
<keyword evidence="8" id="KW-1185">Reference proteome</keyword>
<accession>A0A401FZM8</accession>
<evidence type="ECO:0000313" key="7">
    <source>
        <dbReference type="EMBL" id="GBC62424.1"/>
    </source>
</evidence>
<evidence type="ECO:0000259" key="6">
    <source>
        <dbReference type="Pfam" id="PF01694"/>
    </source>
</evidence>
<keyword evidence="4 5" id="KW-0472">Membrane</keyword>
<gene>
    <name evidence="7" type="ORF">DENIS_3396</name>
</gene>
<dbReference type="Proteomes" id="UP000288096">
    <property type="component" value="Unassembled WGS sequence"/>
</dbReference>
<reference evidence="8" key="1">
    <citation type="submission" date="2017-11" db="EMBL/GenBank/DDBJ databases">
        <authorList>
            <person name="Watanabe M."/>
            <person name="Kojima H."/>
        </authorList>
    </citation>
    <scope>NUCLEOTIDE SEQUENCE [LARGE SCALE GENOMIC DNA]</scope>
    <source>
        <strain evidence="8">Tokyo 01</strain>
    </source>
</reference>
<feature type="transmembrane region" description="Helical" evidence="5">
    <location>
        <begin position="35"/>
        <end position="55"/>
    </location>
</feature>
<evidence type="ECO:0000256" key="5">
    <source>
        <dbReference type="SAM" id="Phobius"/>
    </source>
</evidence>
<dbReference type="InterPro" id="IPR022764">
    <property type="entry name" value="Peptidase_S54_rhomboid_dom"/>
</dbReference>
<dbReference type="GO" id="GO:0004252">
    <property type="term" value="F:serine-type endopeptidase activity"/>
    <property type="evidence" value="ECO:0007669"/>
    <property type="project" value="InterPro"/>
</dbReference>
<keyword evidence="3 5" id="KW-1133">Transmembrane helix</keyword>
<protein>
    <submittedName>
        <fullName evidence="7">Rhombosortase</fullName>
    </submittedName>
</protein>
<evidence type="ECO:0000256" key="4">
    <source>
        <dbReference type="ARBA" id="ARBA00023136"/>
    </source>
</evidence>
<feature type="domain" description="Peptidase S54 rhomboid" evidence="6">
    <location>
        <begin position="70"/>
        <end position="217"/>
    </location>
</feature>
<dbReference type="AlphaFoldDB" id="A0A401FZM8"/>
<feature type="transmembrane region" description="Helical" evidence="5">
    <location>
        <begin position="75"/>
        <end position="99"/>
    </location>
</feature>
<dbReference type="InterPro" id="IPR023826">
    <property type="entry name" value="Rhom-like_SP_proteobac"/>
</dbReference>
<dbReference type="SUPFAM" id="SSF144091">
    <property type="entry name" value="Rhomboid-like"/>
    <property type="match status" value="1"/>
</dbReference>
<name>A0A401FZM8_9BACT</name>
<evidence type="ECO:0000256" key="1">
    <source>
        <dbReference type="ARBA" id="ARBA00004141"/>
    </source>
</evidence>
<reference evidence="8" key="2">
    <citation type="submission" date="2019-01" db="EMBL/GenBank/DDBJ databases">
        <title>Genome sequence of Desulfonema ishimotonii strain Tokyo 01.</title>
        <authorList>
            <person name="Fukui M."/>
        </authorList>
    </citation>
    <scope>NUCLEOTIDE SEQUENCE [LARGE SCALE GENOMIC DNA]</scope>
    <source>
        <strain evidence="8">Tokyo 01</strain>
    </source>
</reference>
<evidence type="ECO:0000313" key="8">
    <source>
        <dbReference type="Proteomes" id="UP000288096"/>
    </source>
</evidence>
<dbReference type="Gene3D" id="1.20.1540.10">
    <property type="entry name" value="Rhomboid-like"/>
    <property type="match status" value="1"/>
</dbReference>
<dbReference type="NCBIfam" id="TIGR03902">
    <property type="entry name" value="rhom_GG_sort"/>
    <property type="match status" value="1"/>
</dbReference>
<dbReference type="EMBL" id="BEXT01000001">
    <property type="protein sequence ID" value="GBC62424.1"/>
    <property type="molecule type" value="Genomic_DNA"/>
</dbReference>